<keyword evidence="8 12" id="KW-0460">Magnesium</keyword>
<dbReference type="InterPro" id="IPR029035">
    <property type="entry name" value="DHS-like_NAD/FAD-binding_dom"/>
</dbReference>
<dbReference type="Gene3D" id="3.40.50.970">
    <property type="match status" value="2"/>
</dbReference>
<comment type="pathway">
    <text evidence="1 12">Amino-acid biosynthesis; L-isoleucine biosynthesis; L-isoleucine from 2-oxobutanoate: step 1/4.</text>
</comment>
<protein>
    <recommendedName>
        <fullName evidence="12">Acetolactate synthase</fullName>
        <ecNumber evidence="12">2.2.1.6</ecNumber>
    </recommendedName>
</protein>
<proteinExistence type="inferred from homology"/>
<evidence type="ECO:0000256" key="2">
    <source>
        <dbReference type="ARBA" id="ARBA00005025"/>
    </source>
</evidence>
<reference evidence="17 19" key="2">
    <citation type="submission" date="2017-05" db="EMBL/GenBank/DDBJ databases">
        <title>The draft genome of the hyperthermophilic archaeon 'Pyrodictium delaneyi strain Hulk', an iron and nitrate reducer, reveals the capacity for sulfate reduction.</title>
        <authorList>
            <person name="Demey L.M."/>
            <person name="Miller C."/>
            <person name="Manzella M."/>
            <person name="Reguera G."/>
            <person name="Kashefi K."/>
        </authorList>
    </citation>
    <scope>NUCLEOTIDE SEQUENCE [LARGE SCALE GENOMIC DNA]</scope>
    <source>
        <strain evidence="17 19">Hulk</strain>
    </source>
</reference>
<evidence type="ECO:0000256" key="1">
    <source>
        <dbReference type="ARBA" id="ARBA00004974"/>
    </source>
</evidence>
<dbReference type="PANTHER" id="PTHR18968:SF13">
    <property type="entry name" value="ACETOLACTATE SYNTHASE CATALYTIC SUBUNIT, MITOCHONDRIAL"/>
    <property type="match status" value="1"/>
</dbReference>
<dbReference type="UniPathway" id="UPA00049">
    <property type="reaction ID" value="UER00059"/>
</dbReference>
<comment type="cofactor">
    <cofactor evidence="12">
        <name>thiamine diphosphate</name>
        <dbReference type="ChEBI" id="CHEBI:58937"/>
    </cofactor>
    <text evidence="12">Binds 1 thiamine pyrophosphate per subunit.</text>
</comment>
<accession>A0A0P0N5H5</accession>
<evidence type="ECO:0000259" key="14">
    <source>
        <dbReference type="Pfam" id="PF02775"/>
    </source>
</evidence>
<dbReference type="GO" id="GO:0018491">
    <property type="term" value="F:2-oxobutyrate synthase activity"/>
    <property type="evidence" value="ECO:0007669"/>
    <property type="project" value="UniProtKB-ARBA"/>
</dbReference>
<comment type="pathway">
    <text evidence="2 12">Amino-acid biosynthesis; L-valine biosynthesis; L-valine from pyruvate: step 1/4.</text>
</comment>
<dbReference type="PANTHER" id="PTHR18968">
    <property type="entry name" value="THIAMINE PYROPHOSPHATE ENZYMES"/>
    <property type="match status" value="1"/>
</dbReference>
<gene>
    <name evidence="17" type="ORF">Pdsh_03865</name>
    <name evidence="16" type="ORF">Pyrde_1930</name>
</gene>
<keyword evidence="10 12" id="KW-0100">Branched-chain amino acid biosynthesis</keyword>
<sequence>MVDHIARILKDLSATQVFGVTGGSIMGLFDALALEDFEIYMFRHEQGAAHAADAYGRIARRPGIALATSGPGATNLVTGIANAYFDSAPMVAITGQVPTSVFGRDAFQETDIVGVTAPITKFAYQVKKPEEAGPAIRTAYRLAVEGRPGPTLVDLPRDVQLTKYEPRDEPEYLPIDFAKYQPPSPDPEAVRRAARLLLAASRPVILVGTGVYWSGATAEVIELAERLQAPIVTTLPGKNAVPADHPLVMGPAGMHGRAEADAALANADVILAVGTRFSDRTVGRFEPELREKKIIHIDIDPSEHGKNVPPAVSIIADAREALQAILREMPAVPQRDKRFIEWLLWIRRRYEDAMEKLAARMRKFAPWKVLKTLRQAVPRNTITVTGVGSHQMWSEIHWDVYVPGTWVTSAGLGTMGFCIPAALGAKIAARDRPVLCIDGDGSFQMTMNNLALVRDYDLPIIVTVFDNRALMLVKQWQIFLYDRRIVATEYSQWPDFTKIAEAYGIEAIRPASLEEIDTAVRRAIRNNEPLIVVVDIDNNEDIVLPWVKPGEWLTDAILPPGMEDVSLVFREEKLAAAPAAGR</sequence>
<comment type="similarity">
    <text evidence="3 12">Belongs to the TPP enzyme family.</text>
</comment>
<comment type="subunit">
    <text evidence="4">Heterodimer composed of an alpha and a beta subunit.</text>
</comment>
<dbReference type="InterPro" id="IPR011766">
    <property type="entry name" value="TPP_enzyme_TPP-bd"/>
</dbReference>
<evidence type="ECO:0000256" key="4">
    <source>
        <dbReference type="ARBA" id="ARBA00011631"/>
    </source>
</evidence>
<organism evidence="16 18">
    <name type="scientific">Pyrodictium delaneyi</name>
    <dbReference type="NCBI Taxonomy" id="1273541"/>
    <lineage>
        <taxon>Archaea</taxon>
        <taxon>Thermoproteota</taxon>
        <taxon>Thermoprotei</taxon>
        <taxon>Desulfurococcales</taxon>
        <taxon>Pyrodictiaceae</taxon>
        <taxon>Pyrodictium</taxon>
    </lineage>
</organism>
<dbReference type="OrthoDB" id="6837at2157"/>
<dbReference type="GO" id="GO:0000287">
    <property type="term" value="F:magnesium ion binding"/>
    <property type="evidence" value="ECO:0007669"/>
    <property type="project" value="UniProtKB-UniRule"/>
</dbReference>
<dbReference type="AlphaFoldDB" id="A0A0P0N5H5"/>
<dbReference type="InterPro" id="IPR039368">
    <property type="entry name" value="AHAS_TPP"/>
</dbReference>
<dbReference type="Proteomes" id="UP000058613">
    <property type="component" value="Chromosome"/>
</dbReference>
<evidence type="ECO:0000256" key="3">
    <source>
        <dbReference type="ARBA" id="ARBA00007812"/>
    </source>
</evidence>
<dbReference type="Gene3D" id="3.40.50.1220">
    <property type="entry name" value="TPP-binding domain"/>
    <property type="match status" value="1"/>
</dbReference>
<dbReference type="InterPro" id="IPR012000">
    <property type="entry name" value="Thiamin_PyroP_enz_cen_dom"/>
</dbReference>
<keyword evidence="9 12" id="KW-0786">Thiamine pyrophosphate</keyword>
<dbReference type="SUPFAM" id="SSF52518">
    <property type="entry name" value="Thiamin diphosphate-binding fold (THDP-binding)"/>
    <property type="match status" value="2"/>
</dbReference>
<evidence type="ECO:0000313" key="18">
    <source>
        <dbReference type="Proteomes" id="UP000058613"/>
    </source>
</evidence>
<evidence type="ECO:0000256" key="7">
    <source>
        <dbReference type="ARBA" id="ARBA00022723"/>
    </source>
</evidence>
<dbReference type="GO" id="GO:0005948">
    <property type="term" value="C:acetolactate synthase complex"/>
    <property type="evidence" value="ECO:0007669"/>
    <property type="project" value="TreeGrafter"/>
</dbReference>
<evidence type="ECO:0000256" key="6">
    <source>
        <dbReference type="ARBA" id="ARBA00022679"/>
    </source>
</evidence>
<dbReference type="Proteomes" id="UP000196694">
    <property type="component" value="Unassembled WGS sequence"/>
</dbReference>
<dbReference type="InterPro" id="IPR045229">
    <property type="entry name" value="TPP_enz"/>
</dbReference>
<dbReference type="PATRIC" id="fig|1273541.4.peg.2051"/>
<dbReference type="InterPro" id="IPR029061">
    <property type="entry name" value="THDP-binding"/>
</dbReference>
<dbReference type="EC" id="2.2.1.6" evidence="12"/>
<dbReference type="KEGG" id="pdl:Pyrde_1930"/>
<keyword evidence="5 12" id="KW-0028">Amino-acid biosynthesis</keyword>
<comment type="cofactor">
    <cofactor evidence="12">
        <name>Mg(2+)</name>
        <dbReference type="ChEBI" id="CHEBI:18420"/>
    </cofactor>
    <text evidence="12">Binds 1 Mg(2+) ion per subunit.</text>
</comment>
<dbReference type="GO" id="GO:0009097">
    <property type="term" value="P:isoleucine biosynthetic process"/>
    <property type="evidence" value="ECO:0007669"/>
    <property type="project" value="UniProtKB-UniPathway"/>
</dbReference>
<dbReference type="SUPFAM" id="SSF52467">
    <property type="entry name" value="DHS-like NAD/FAD-binding domain"/>
    <property type="match status" value="1"/>
</dbReference>
<dbReference type="STRING" id="1273541.Pyrde_1930"/>
<dbReference type="FunFam" id="3.40.50.970:FF:000007">
    <property type="entry name" value="Acetolactate synthase"/>
    <property type="match status" value="1"/>
</dbReference>
<dbReference type="GO" id="GO:0030976">
    <property type="term" value="F:thiamine pyrophosphate binding"/>
    <property type="evidence" value="ECO:0007669"/>
    <property type="project" value="UniProtKB-UniRule"/>
</dbReference>
<keyword evidence="7 12" id="KW-0479">Metal-binding</keyword>
<dbReference type="GO" id="GO:0019164">
    <property type="term" value="F:pyruvate synthase activity"/>
    <property type="evidence" value="ECO:0007669"/>
    <property type="project" value="UniProtKB-ARBA"/>
</dbReference>
<evidence type="ECO:0000259" key="13">
    <source>
        <dbReference type="Pfam" id="PF00205"/>
    </source>
</evidence>
<dbReference type="CDD" id="cd07035">
    <property type="entry name" value="TPP_PYR_POX_like"/>
    <property type="match status" value="1"/>
</dbReference>
<dbReference type="NCBIfam" id="TIGR00118">
    <property type="entry name" value="acolac_lg"/>
    <property type="match status" value="1"/>
</dbReference>
<evidence type="ECO:0000256" key="5">
    <source>
        <dbReference type="ARBA" id="ARBA00022605"/>
    </source>
</evidence>
<dbReference type="GO" id="GO:0003984">
    <property type="term" value="F:acetolactate synthase activity"/>
    <property type="evidence" value="ECO:0007669"/>
    <property type="project" value="UniProtKB-EC"/>
</dbReference>
<dbReference type="EMBL" id="NCQP01000002">
    <property type="protein sequence ID" value="OWJ55200.1"/>
    <property type="molecule type" value="Genomic_DNA"/>
</dbReference>
<dbReference type="Pfam" id="PF00205">
    <property type="entry name" value="TPP_enzyme_M"/>
    <property type="match status" value="1"/>
</dbReference>
<evidence type="ECO:0000313" key="19">
    <source>
        <dbReference type="Proteomes" id="UP000196694"/>
    </source>
</evidence>
<dbReference type="UniPathway" id="UPA00047">
    <property type="reaction ID" value="UER00055"/>
</dbReference>
<evidence type="ECO:0000256" key="11">
    <source>
        <dbReference type="ARBA" id="ARBA00048893"/>
    </source>
</evidence>
<evidence type="ECO:0000256" key="8">
    <source>
        <dbReference type="ARBA" id="ARBA00022842"/>
    </source>
</evidence>
<evidence type="ECO:0000256" key="12">
    <source>
        <dbReference type="RuleBase" id="RU003591"/>
    </source>
</evidence>
<name>A0A0P0N5H5_9CREN</name>
<feature type="domain" description="Thiamine pyrophosphate enzyme central" evidence="13">
    <location>
        <begin position="190"/>
        <end position="325"/>
    </location>
</feature>
<evidence type="ECO:0000313" key="16">
    <source>
        <dbReference type="EMBL" id="ALL01973.1"/>
    </source>
</evidence>
<keyword evidence="19" id="KW-1185">Reference proteome</keyword>
<reference evidence="16 18" key="1">
    <citation type="submission" date="2015-10" db="EMBL/GenBank/DDBJ databases">
        <title>Complete genome sequence of hyperthermophilic archaeon Pyrodictium delaneyi Su06.</title>
        <authorList>
            <person name="Jung J.-H."/>
            <person name="Lin J."/>
            <person name="Holden J.F."/>
            <person name="Park C.-S."/>
        </authorList>
    </citation>
    <scope>NUCLEOTIDE SEQUENCE [LARGE SCALE GENOMIC DNA]</scope>
    <source>
        <strain evidence="16 18">Su06</strain>
    </source>
</reference>
<comment type="catalytic activity">
    <reaction evidence="12">
        <text>2 pyruvate + H(+) = (2S)-2-acetolactate + CO2</text>
        <dbReference type="Rhea" id="RHEA:25249"/>
        <dbReference type="ChEBI" id="CHEBI:15361"/>
        <dbReference type="ChEBI" id="CHEBI:15378"/>
        <dbReference type="ChEBI" id="CHEBI:16526"/>
        <dbReference type="ChEBI" id="CHEBI:58476"/>
        <dbReference type="EC" id="2.2.1.6"/>
    </reaction>
</comment>
<comment type="catalytic activity">
    <reaction evidence="11">
        <text>a 2-oxocarboxylate + 2 oxidized [2Fe-2S]-[ferredoxin] + CoA = an acyl-CoA + 2 reduced [2Fe-2S]-[ferredoxin] + CO2 + H(+)</text>
        <dbReference type="Rhea" id="RHEA:42316"/>
        <dbReference type="Rhea" id="RHEA-COMP:10000"/>
        <dbReference type="Rhea" id="RHEA-COMP:10001"/>
        <dbReference type="ChEBI" id="CHEBI:15378"/>
        <dbReference type="ChEBI" id="CHEBI:16526"/>
        <dbReference type="ChEBI" id="CHEBI:33737"/>
        <dbReference type="ChEBI" id="CHEBI:33738"/>
        <dbReference type="ChEBI" id="CHEBI:35179"/>
        <dbReference type="ChEBI" id="CHEBI:57287"/>
        <dbReference type="ChEBI" id="CHEBI:58342"/>
        <dbReference type="EC" id="1.2.7.11"/>
    </reaction>
</comment>
<feature type="domain" description="Thiamine pyrophosphate enzyme TPP-binding" evidence="14">
    <location>
        <begin position="386"/>
        <end position="534"/>
    </location>
</feature>
<dbReference type="Pfam" id="PF02775">
    <property type="entry name" value="TPP_enzyme_C"/>
    <property type="match status" value="1"/>
</dbReference>
<feature type="domain" description="Thiamine pyrophosphate enzyme N-terminal TPP-binding" evidence="15">
    <location>
        <begin position="3"/>
        <end position="113"/>
    </location>
</feature>
<dbReference type="CDD" id="cd02015">
    <property type="entry name" value="TPP_AHAS"/>
    <property type="match status" value="1"/>
</dbReference>
<keyword evidence="6 12" id="KW-0808">Transferase</keyword>
<evidence type="ECO:0000256" key="10">
    <source>
        <dbReference type="ARBA" id="ARBA00023304"/>
    </source>
</evidence>
<dbReference type="EMBL" id="CP013011">
    <property type="protein sequence ID" value="ALL01973.1"/>
    <property type="molecule type" value="Genomic_DNA"/>
</dbReference>
<dbReference type="GO" id="GO:0009099">
    <property type="term" value="P:L-valine biosynthetic process"/>
    <property type="evidence" value="ECO:0007669"/>
    <property type="project" value="UniProtKB-UniPathway"/>
</dbReference>
<dbReference type="InterPro" id="IPR012001">
    <property type="entry name" value="Thiamin_PyroP_enz_TPP-bd_dom"/>
</dbReference>
<dbReference type="InterPro" id="IPR012846">
    <property type="entry name" value="Acetolactate_synth_lsu"/>
</dbReference>
<evidence type="ECO:0000259" key="15">
    <source>
        <dbReference type="Pfam" id="PF02776"/>
    </source>
</evidence>
<evidence type="ECO:0000256" key="9">
    <source>
        <dbReference type="ARBA" id="ARBA00023052"/>
    </source>
</evidence>
<evidence type="ECO:0000313" key="17">
    <source>
        <dbReference type="EMBL" id="OWJ55200.1"/>
    </source>
</evidence>
<dbReference type="GO" id="GO:0050660">
    <property type="term" value="F:flavin adenine dinucleotide binding"/>
    <property type="evidence" value="ECO:0007669"/>
    <property type="project" value="InterPro"/>
</dbReference>
<dbReference type="Pfam" id="PF02776">
    <property type="entry name" value="TPP_enzyme_N"/>
    <property type="match status" value="1"/>
</dbReference>